<feature type="compositionally biased region" description="Basic residues" evidence="1">
    <location>
        <begin position="477"/>
        <end position="512"/>
    </location>
</feature>
<proteinExistence type="predicted"/>
<dbReference type="Proteomes" id="UP001485043">
    <property type="component" value="Unassembled WGS sequence"/>
</dbReference>
<feature type="compositionally biased region" description="Basic and acidic residues" evidence="1">
    <location>
        <begin position="513"/>
        <end position="522"/>
    </location>
</feature>
<keyword evidence="3" id="KW-1185">Reference proteome</keyword>
<feature type="compositionally biased region" description="Basic and acidic residues" evidence="1">
    <location>
        <begin position="542"/>
        <end position="569"/>
    </location>
</feature>
<comment type="caution">
    <text evidence="2">The sequence shown here is derived from an EMBL/GenBank/DDBJ whole genome shotgun (WGS) entry which is preliminary data.</text>
</comment>
<sequence length="644" mass="68918">MQRETEVHGWSPQDQEEHQDVDKLASKRPRTTRWTSGASTHNQPVPRLRLAPDQQQQQASRVVEPSARAARQPAEEPKIRPVASKATPSANQPQGKLEGLKFKVPLAGEATYSAAPEEQQQTKRKPAKPSGAPAPSQATDAQIAVPPKAFTDPLLEPSLLEAPTDDLLPLEDGPLVVPPAHASKHSRKQSKGKTSKGSKHKRAAASGPSGAAVDQQVPSEGGLLETNAGKASSEPAKGKASKASRDKPAAAPAVATSDEPHAEAPVRADAHQEAQKPAMADGPANAGVTGDAAAAASRPGSKPAKADEGKERSHKHRSSRHRPAEGTGPPASRLDAPNAAPVDESEFKPRHEHHSRRLVNGDNSTSRAVGNGAHPAEQQTGGLHDAGDATRGHGNDAKQARRSQHASDRDRKPKRTERNDSGKAEVPAAEAASAQLDAAVKPPSEALSQPHSGALANGLAKLVVEVNKAPAEDGKAKREKKHKKDKHGKDKKVKQHKEKSHKHKHKKRKHSGHASDAEKEGNGDLAAQKADVSGAQSPVGDIKARRSIDDDPKHSASDFAVAERDDREPHRRHSSVFHRVGSDDRSHRRPHAVSHFDEDSTSLHRHRALNGKRVSAHERLSRPASRFPQKFGAPDPEDRWQSEA</sequence>
<feature type="compositionally biased region" description="Basic and acidic residues" evidence="1">
    <location>
        <begin position="385"/>
        <end position="423"/>
    </location>
</feature>
<feature type="region of interest" description="Disordered" evidence="1">
    <location>
        <begin position="1"/>
        <end position="453"/>
    </location>
</feature>
<feature type="compositionally biased region" description="Basic and acidic residues" evidence="1">
    <location>
        <begin position="15"/>
        <end position="25"/>
    </location>
</feature>
<name>A0AAW1RMN9_9CHLO</name>
<dbReference type="EMBL" id="JALJOV010002095">
    <property type="protein sequence ID" value="KAK9834933.1"/>
    <property type="molecule type" value="Genomic_DNA"/>
</dbReference>
<organism evidence="2 3">
    <name type="scientific">Apatococcus fuscideae</name>
    <dbReference type="NCBI Taxonomy" id="2026836"/>
    <lineage>
        <taxon>Eukaryota</taxon>
        <taxon>Viridiplantae</taxon>
        <taxon>Chlorophyta</taxon>
        <taxon>core chlorophytes</taxon>
        <taxon>Trebouxiophyceae</taxon>
        <taxon>Chlorellales</taxon>
        <taxon>Chlorellaceae</taxon>
        <taxon>Apatococcus</taxon>
    </lineage>
</organism>
<gene>
    <name evidence="2" type="ORF">WJX84_004273</name>
</gene>
<protein>
    <submittedName>
        <fullName evidence="2">Uncharacterized protein</fullName>
    </submittedName>
</protein>
<evidence type="ECO:0000313" key="3">
    <source>
        <dbReference type="Proteomes" id="UP001485043"/>
    </source>
</evidence>
<evidence type="ECO:0000256" key="1">
    <source>
        <dbReference type="SAM" id="MobiDB-lite"/>
    </source>
</evidence>
<feature type="compositionally biased region" description="Basic and acidic residues" evidence="1">
    <location>
        <begin position="258"/>
        <end position="274"/>
    </location>
</feature>
<feature type="compositionally biased region" description="Polar residues" evidence="1">
    <location>
        <begin position="32"/>
        <end position="43"/>
    </location>
</feature>
<feature type="region of interest" description="Disordered" evidence="1">
    <location>
        <begin position="469"/>
        <end position="644"/>
    </location>
</feature>
<feature type="compositionally biased region" description="Basic residues" evidence="1">
    <location>
        <begin position="182"/>
        <end position="203"/>
    </location>
</feature>
<reference evidence="2 3" key="1">
    <citation type="journal article" date="2024" name="Nat. Commun.">
        <title>Phylogenomics reveals the evolutionary origins of lichenization in chlorophyte algae.</title>
        <authorList>
            <person name="Puginier C."/>
            <person name="Libourel C."/>
            <person name="Otte J."/>
            <person name="Skaloud P."/>
            <person name="Haon M."/>
            <person name="Grisel S."/>
            <person name="Petersen M."/>
            <person name="Berrin J.G."/>
            <person name="Delaux P.M."/>
            <person name="Dal Grande F."/>
            <person name="Keller J."/>
        </authorList>
    </citation>
    <scope>NUCLEOTIDE SEQUENCE [LARGE SCALE GENOMIC DNA]</scope>
    <source>
        <strain evidence="2 3">SAG 2523</strain>
    </source>
</reference>
<dbReference type="AlphaFoldDB" id="A0AAW1RMN9"/>
<feature type="compositionally biased region" description="Low complexity" evidence="1">
    <location>
        <begin position="128"/>
        <end position="138"/>
    </location>
</feature>
<feature type="compositionally biased region" description="Basic residues" evidence="1">
    <location>
        <begin position="312"/>
        <end position="321"/>
    </location>
</feature>
<evidence type="ECO:0000313" key="2">
    <source>
        <dbReference type="EMBL" id="KAK9834933.1"/>
    </source>
</evidence>
<feature type="compositionally biased region" description="Low complexity" evidence="1">
    <location>
        <begin position="424"/>
        <end position="439"/>
    </location>
</feature>
<accession>A0AAW1RMN9</accession>